<reference evidence="3 4" key="1">
    <citation type="journal article" date="2016" name="Nat. Commun.">
        <title>Thousands of microbial genomes shed light on interconnected biogeochemical processes in an aquifer system.</title>
        <authorList>
            <person name="Anantharaman K."/>
            <person name="Brown C.T."/>
            <person name="Hug L.A."/>
            <person name="Sharon I."/>
            <person name="Castelle C.J."/>
            <person name="Probst A.J."/>
            <person name="Thomas B.C."/>
            <person name="Singh A."/>
            <person name="Wilkins M.J."/>
            <person name="Karaoz U."/>
            <person name="Brodie E.L."/>
            <person name="Williams K.H."/>
            <person name="Hubbard S.S."/>
            <person name="Banfield J.F."/>
        </authorList>
    </citation>
    <scope>NUCLEOTIDE SEQUENCE [LARGE SCALE GENOMIC DNA]</scope>
    <source>
        <strain evidence="4">RIFCSPLOWO2_12_FULL_64_10</strain>
    </source>
</reference>
<evidence type="ECO:0000259" key="1">
    <source>
        <dbReference type="Pfam" id="PF09413"/>
    </source>
</evidence>
<dbReference type="Gene3D" id="3.30.70.790">
    <property type="entry name" value="UreE, C-terminal domain"/>
    <property type="match status" value="1"/>
</dbReference>
<feature type="domain" description="Putative zinc-ribbon" evidence="2">
    <location>
        <begin position="125"/>
        <end position="149"/>
    </location>
</feature>
<name>A0A1F6CC41_HANXR</name>
<organism evidence="3 4">
    <name type="scientific">Handelsmanbacteria sp. (strain RIFCSPLOWO2_12_FULL_64_10)</name>
    <dbReference type="NCBI Taxonomy" id="1817868"/>
    <lineage>
        <taxon>Bacteria</taxon>
        <taxon>Candidatus Handelsmaniibacteriota</taxon>
    </lineage>
</organism>
<dbReference type="Pfam" id="PF13248">
    <property type="entry name" value="Zn_ribbon_3"/>
    <property type="match status" value="1"/>
</dbReference>
<proteinExistence type="predicted"/>
<protein>
    <submittedName>
        <fullName evidence="3">Uncharacterized protein</fullName>
    </submittedName>
</protein>
<dbReference type="Proteomes" id="UP000178606">
    <property type="component" value="Unassembled WGS sequence"/>
</dbReference>
<evidence type="ECO:0000313" key="4">
    <source>
        <dbReference type="Proteomes" id="UP000178606"/>
    </source>
</evidence>
<evidence type="ECO:0000313" key="3">
    <source>
        <dbReference type="EMBL" id="OGG46739.1"/>
    </source>
</evidence>
<dbReference type="InterPro" id="IPR011322">
    <property type="entry name" value="N-reg_PII-like_a/b"/>
</dbReference>
<dbReference type="InterPro" id="IPR059113">
    <property type="entry name" value="Znf_ribbon"/>
</dbReference>
<evidence type="ECO:0000259" key="2">
    <source>
        <dbReference type="Pfam" id="PF13248"/>
    </source>
</evidence>
<accession>A0A1F6CC41</accession>
<dbReference type="Pfam" id="PF09413">
    <property type="entry name" value="DUF2007"/>
    <property type="match status" value="1"/>
</dbReference>
<sequence length="151" mass="16326">MPFCPTCRQEYVEGVLTCSDCGVVLVPDLPPLPPVEGPEVERAEAEEAGRADAGAELVEVWRSHGEIEAQVIRALLESNGIRSTFRGEALRITHGFTMDGLAEVRILVRSEDAERARETIAAKGMVVCPACGEPVRAGDAVCRSCGERFEE</sequence>
<dbReference type="EMBL" id="MFKF01000286">
    <property type="protein sequence ID" value="OGG46739.1"/>
    <property type="molecule type" value="Genomic_DNA"/>
</dbReference>
<comment type="caution">
    <text evidence="3">The sequence shown here is derived from an EMBL/GenBank/DDBJ whole genome shotgun (WGS) entry which is preliminary data.</text>
</comment>
<gene>
    <name evidence="3" type="ORF">A3F84_18135</name>
</gene>
<dbReference type="SUPFAM" id="SSF54913">
    <property type="entry name" value="GlnB-like"/>
    <property type="match status" value="1"/>
</dbReference>
<feature type="domain" description="DUF2007" evidence="1">
    <location>
        <begin position="58"/>
        <end position="121"/>
    </location>
</feature>
<dbReference type="InterPro" id="IPR018551">
    <property type="entry name" value="DUF2007"/>
</dbReference>
<dbReference type="AlphaFoldDB" id="A0A1F6CC41"/>